<protein>
    <recommendedName>
        <fullName evidence="3">DUF416 family protein</fullName>
    </recommendedName>
</protein>
<evidence type="ECO:0000313" key="1">
    <source>
        <dbReference type="EMBL" id="GAC16655.1"/>
    </source>
</evidence>
<dbReference type="OrthoDB" id="9204516at2"/>
<comment type="caution">
    <text evidence="1">The sequence shown here is derived from an EMBL/GenBank/DDBJ whole genome shotgun (WGS) entry which is preliminary data.</text>
</comment>
<dbReference type="EMBL" id="BAEN01000076">
    <property type="protein sequence ID" value="GAC16655.1"/>
    <property type="molecule type" value="Genomic_DNA"/>
</dbReference>
<dbReference type="Proteomes" id="UP000006334">
    <property type="component" value="Unassembled WGS sequence"/>
</dbReference>
<proteinExistence type="predicted"/>
<dbReference type="STRING" id="1127673.GLIP_4044"/>
<dbReference type="InterPro" id="IPR023381">
    <property type="entry name" value="YP001051499.1-like_dom_sf"/>
</dbReference>
<dbReference type="AlphaFoldDB" id="K6YZL3"/>
<evidence type="ECO:0008006" key="3">
    <source>
        <dbReference type="Google" id="ProtNLM"/>
    </source>
</evidence>
<dbReference type="Pfam" id="PF04222">
    <property type="entry name" value="DUF416"/>
    <property type="match status" value="1"/>
</dbReference>
<gene>
    <name evidence="1" type="ORF">GLIP_4044</name>
</gene>
<sequence length="196" mass="21610">MTSKLNTFQKVRELNGWHAVAFAATLTERMKPNFQLFCESSEFDDEGQFHKSLESVWQWLSRTGAKINFALQLEKIEDVTPDSADFDSYGVYPAIDAAISLAAIMSLITNDEPQGAVIVSKLSQGSVEAFVELVSDESLSSQEIKEHPLMQWEVAFQTELLAQINSMPEGAASVKTLREMAKSEGVSNIGIEITSA</sequence>
<dbReference type="InterPro" id="IPR007338">
    <property type="entry name" value="DUF416"/>
</dbReference>
<dbReference type="eggNOG" id="COG3068">
    <property type="taxonomic scope" value="Bacteria"/>
</dbReference>
<evidence type="ECO:0000313" key="2">
    <source>
        <dbReference type="Proteomes" id="UP000006334"/>
    </source>
</evidence>
<reference evidence="1 2" key="1">
    <citation type="journal article" date="2017" name="Antonie Van Leeuwenhoek">
        <title>Rhizobium rhizosphaerae sp. nov., a novel species isolated from rice rhizosphere.</title>
        <authorList>
            <person name="Zhao J.J."/>
            <person name="Zhang J."/>
            <person name="Zhang R.J."/>
            <person name="Zhang C.W."/>
            <person name="Yin H.Q."/>
            <person name="Zhang X.X."/>
        </authorList>
    </citation>
    <scope>NUCLEOTIDE SEQUENCE [LARGE SCALE GENOMIC DNA]</scope>
    <source>
        <strain evidence="1 2">E3</strain>
    </source>
</reference>
<organism evidence="1 2">
    <name type="scientific">Aliiglaciecola lipolytica E3</name>
    <dbReference type="NCBI Taxonomy" id="1127673"/>
    <lineage>
        <taxon>Bacteria</taxon>
        <taxon>Pseudomonadati</taxon>
        <taxon>Pseudomonadota</taxon>
        <taxon>Gammaproteobacteria</taxon>
        <taxon>Alteromonadales</taxon>
        <taxon>Alteromonadaceae</taxon>
        <taxon>Aliiglaciecola</taxon>
    </lineage>
</organism>
<keyword evidence="2" id="KW-1185">Reference proteome</keyword>
<dbReference type="Gene3D" id="1.20.1590.10">
    <property type="entry name" value="YP_001051499.1 domain like"/>
    <property type="match status" value="1"/>
</dbReference>
<dbReference type="RefSeq" id="WP_008846457.1">
    <property type="nucleotide sequence ID" value="NZ_BAEN01000076.1"/>
</dbReference>
<name>K6YZL3_9ALTE</name>
<accession>K6YZL3</accession>